<feature type="chain" id="PRO_5004750676" description="Outer membrane protein beta-barrel domain-containing protein" evidence="1">
    <location>
        <begin position="20"/>
        <end position="373"/>
    </location>
</feature>
<dbReference type="PATRIC" id="fig|1107311.3.peg.1944"/>
<dbReference type="RefSeq" id="WP_023573964.1">
    <property type="nucleotide sequence ID" value="NZ_AVCS01000013.1"/>
</dbReference>
<organism evidence="2 3">
    <name type="scientific">Flavobacterium enshiense DK69</name>
    <dbReference type="NCBI Taxonomy" id="1107311"/>
    <lineage>
        <taxon>Bacteria</taxon>
        <taxon>Pseudomonadati</taxon>
        <taxon>Bacteroidota</taxon>
        <taxon>Flavobacteriia</taxon>
        <taxon>Flavobacteriales</taxon>
        <taxon>Flavobacteriaceae</taxon>
        <taxon>Flavobacterium</taxon>
    </lineage>
</organism>
<keyword evidence="3" id="KW-1185">Reference proteome</keyword>
<name>V6S917_9FLAO</name>
<sequence length="373" mass="41535">MKNHILFAFCLLITISANAQVFTNKEVGKKNQELIDSLKVTDYPYSLPIWGDKATKKGYNLPYSAGVSVNYLWQESDIIIDNLQVGFNNGPMYNLDQIVRFNKAVATSNTLSLRPDIWLFPFLNIYGIFGKTTASTDIGVGVWLDDPATGSETQITSFGTKVEFDATTFGLGMTPTIGVAGGFLALDMNVAWTDVPQLQKPAQTFIFGPRLGKNFKFGRPDQNIAVWVGGFRVQLKSETKGSLSLSEVFEGGDLKQKIDEGIAGVEQKRQDLETWWTNLGPAGQANPINQAKYNRADQILDRAGEFLTAADTAVNNISNSTVQYSMDKRPKDKWNFIIGSQYQYNKHWMLRGEVGFLSSRTQALLSLQYRFGL</sequence>
<evidence type="ECO:0008006" key="4">
    <source>
        <dbReference type="Google" id="ProtNLM"/>
    </source>
</evidence>
<keyword evidence="1" id="KW-0732">Signal</keyword>
<evidence type="ECO:0000313" key="3">
    <source>
        <dbReference type="Proteomes" id="UP000030149"/>
    </source>
</evidence>
<dbReference type="OrthoDB" id="7593840at2"/>
<gene>
    <name evidence="2" type="ORF">Q767_10120</name>
</gene>
<evidence type="ECO:0000313" key="2">
    <source>
        <dbReference type="EMBL" id="KGO95577.1"/>
    </source>
</evidence>
<reference evidence="3" key="1">
    <citation type="submission" date="2013-09" db="EMBL/GenBank/DDBJ databases">
        <authorList>
            <person name="Zeng Z."/>
            <person name="Chen C."/>
        </authorList>
    </citation>
    <scope>NUCLEOTIDE SEQUENCE [LARGE SCALE GENOMIC DNA]</scope>
    <source>
        <strain evidence="3">DK69</strain>
    </source>
</reference>
<dbReference type="EMBL" id="JRLZ01000009">
    <property type="protein sequence ID" value="KGO95577.1"/>
    <property type="molecule type" value="Genomic_DNA"/>
</dbReference>
<dbReference type="eggNOG" id="ENOG502Z8D0">
    <property type="taxonomic scope" value="Bacteria"/>
</dbReference>
<protein>
    <recommendedName>
        <fullName evidence="4">Outer membrane protein beta-barrel domain-containing protein</fullName>
    </recommendedName>
</protein>
<proteinExistence type="predicted"/>
<dbReference type="AlphaFoldDB" id="V6S917"/>
<feature type="signal peptide" evidence="1">
    <location>
        <begin position="1"/>
        <end position="19"/>
    </location>
</feature>
<reference evidence="2 3" key="2">
    <citation type="journal article" date="2015" name="Stand. Genomic Sci.">
        <title>High quality draft genomic sequence of Flavobacterium enshiense DK69(T) and comparison among Flavobacterium genomes.</title>
        <authorList>
            <person name="Zeng Z."/>
            <person name="Chen C."/>
            <person name="Du H."/>
            <person name="Wang G."/>
            <person name="Li M."/>
        </authorList>
    </citation>
    <scope>NUCLEOTIDE SEQUENCE [LARGE SCALE GENOMIC DNA]</scope>
    <source>
        <strain evidence="2 3">DK69</strain>
    </source>
</reference>
<dbReference type="STRING" id="1107311.Q767_10120"/>
<accession>V6S917</accession>
<comment type="caution">
    <text evidence="2">The sequence shown here is derived from an EMBL/GenBank/DDBJ whole genome shotgun (WGS) entry which is preliminary data.</text>
</comment>
<dbReference type="Proteomes" id="UP000030149">
    <property type="component" value="Unassembled WGS sequence"/>
</dbReference>
<evidence type="ECO:0000256" key="1">
    <source>
        <dbReference type="SAM" id="SignalP"/>
    </source>
</evidence>